<dbReference type="InterPro" id="IPR007506">
    <property type="entry name" value="PMDh-L-like_dom"/>
</dbReference>
<dbReference type="Pfam" id="PF04412">
    <property type="entry name" value="AcnX"/>
    <property type="match status" value="1"/>
</dbReference>
<name>A0A0U5FUN4_ASPCI</name>
<keyword evidence="2" id="KW-0456">Lyase</keyword>
<evidence type="ECO:0000313" key="5">
    <source>
        <dbReference type="EMBL" id="CEL02030.1"/>
    </source>
</evidence>
<dbReference type="Gene3D" id="3.50.30.10">
    <property type="entry name" value="Phosphohistidine domain"/>
    <property type="match status" value="1"/>
</dbReference>
<dbReference type="InterPro" id="IPR002840">
    <property type="entry name" value="PMDh-S-like_dom"/>
</dbReference>
<dbReference type="EMBL" id="CDMC01000001">
    <property type="protein sequence ID" value="CEL02030.1"/>
    <property type="molecule type" value="Genomic_DNA"/>
</dbReference>
<dbReference type="Proteomes" id="UP000054771">
    <property type="component" value="Unassembled WGS sequence"/>
</dbReference>
<feature type="domain" description="Phosphomevalonate dehydratase small subunit-like" evidence="3">
    <location>
        <begin position="32"/>
        <end position="116"/>
    </location>
</feature>
<evidence type="ECO:0000256" key="2">
    <source>
        <dbReference type="ARBA" id="ARBA00023239"/>
    </source>
</evidence>
<feature type="domain" description="Phosphomevalonate dehydratase large subunit-like" evidence="4">
    <location>
        <begin position="173"/>
        <end position="558"/>
    </location>
</feature>
<dbReference type="PANTHER" id="PTHR36577:SF3">
    <property type="entry name" value="DUF521 DOMAIN PROTEIN (AFU_ORTHOLOGUE AFUA_6G00490)"/>
    <property type="match status" value="1"/>
</dbReference>
<dbReference type="OrthoDB" id="10396848at2759"/>
<dbReference type="SUPFAM" id="SSF52016">
    <property type="entry name" value="LeuD/IlvD-like"/>
    <property type="match status" value="1"/>
</dbReference>
<dbReference type="AlphaFoldDB" id="A0A0U5FUN4"/>
<dbReference type="PIRSF" id="PIRSF036630">
    <property type="entry name" value="UCP036630"/>
    <property type="match status" value="1"/>
</dbReference>
<dbReference type="CDD" id="cd01356">
    <property type="entry name" value="AcnX_swivel"/>
    <property type="match status" value="1"/>
</dbReference>
<evidence type="ECO:0000256" key="1">
    <source>
        <dbReference type="ARBA" id="ARBA00023004"/>
    </source>
</evidence>
<dbReference type="InterPro" id="IPR012047">
    <property type="entry name" value="AcnX"/>
</dbReference>
<keyword evidence="6" id="KW-1185">Reference proteome</keyword>
<sequence length="566" mass="62642">MSLDSVLNLAAEGKCLINGVATAELLWTDTPLNFWTGIDYTTGKIVDRRHPLHDETVANRIFALPASRGSYGGALAIYELLQNGCAPAGIVVAEDEETIIAGVIIAHLFLKKSIPVLKINPVRFQSICTQTHAAISGSRLYAQHGVLQRPARDPQPLYHSPGFYDECQKIRSSIANRAACGALDIVARFATVRGVSSLEQVDRARIDACIYTGRAATHIVDSFERLISSFPIKVIATGIPMSRVRWQELGAEERPLRRLDAITADYKRMGATIMPTSKATLPERRHRVYLNSMSGESRPVLPEMIDLCVALVGWAPALPLKTEADRAARVQVNVLVDPLADEDVDTFYSVLGFAVGYIAGARIPFVDYTRTPDESAMHKFTAGFVATSSAPLFHFRGATHRWKDYYPRSWMVRGTLPDITSVPDYTLKREGFELAKTMLSTAEDPSVKFVLLGDPNMSLDALRILARHCAGRRKHFQVYFLITTTKEIFHDASWPRYAQTIAHFGASFNHENDKYDLPNIWLQKDAGNIMTNSTRYASFSGLGARRGVHFGTLKQCVDAAVNGRIG</sequence>
<evidence type="ECO:0000313" key="6">
    <source>
        <dbReference type="Proteomes" id="UP000054771"/>
    </source>
</evidence>
<evidence type="ECO:0000259" key="4">
    <source>
        <dbReference type="Pfam" id="PF04412"/>
    </source>
</evidence>
<evidence type="ECO:0000259" key="3">
    <source>
        <dbReference type="Pfam" id="PF01989"/>
    </source>
</evidence>
<gene>
    <name evidence="5" type="ORF">ASPCAL01605</name>
</gene>
<accession>A0A0U5FUN4</accession>
<protein>
    <submittedName>
        <fullName evidence="5">Uncharacterized protein</fullName>
    </submittedName>
</protein>
<proteinExistence type="predicted"/>
<keyword evidence="1" id="KW-0408">Iron</keyword>
<dbReference type="STRING" id="454130.A0A0U5FUN4"/>
<reference evidence="6" key="1">
    <citation type="journal article" date="2016" name="Genome Announc.">
        <title>Draft genome sequences of fungus Aspergillus calidoustus.</title>
        <authorList>
            <person name="Horn F."/>
            <person name="Linde J."/>
            <person name="Mattern D.J."/>
            <person name="Walther G."/>
            <person name="Guthke R."/>
            <person name="Scherlach K."/>
            <person name="Martin K."/>
            <person name="Brakhage A.A."/>
            <person name="Petzke L."/>
            <person name="Valiante V."/>
        </authorList>
    </citation>
    <scope>NUCLEOTIDE SEQUENCE [LARGE SCALE GENOMIC DNA]</scope>
    <source>
        <strain evidence="6">SF006504</strain>
    </source>
</reference>
<dbReference type="PANTHER" id="PTHR36577">
    <property type="entry name" value="DUF521 DOMAIN PROTEIN (AFU_ORTHOLOGUE AFUA_6G00490)"/>
    <property type="match status" value="1"/>
</dbReference>
<dbReference type="Pfam" id="PF01989">
    <property type="entry name" value="AcnX_swivel_put"/>
    <property type="match status" value="1"/>
</dbReference>
<dbReference type="GO" id="GO:0016829">
    <property type="term" value="F:lyase activity"/>
    <property type="evidence" value="ECO:0007669"/>
    <property type="project" value="UniProtKB-KW"/>
</dbReference>
<organism evidence="5 6">
    <name type="scientific">Aspergillus calidoustus</name>
    <dbReference type="NCBI Taxonomy" id="454130"/>
    <lineage>
        <taxon>Eukaryota</taxon>
        <taxon>Fungi</taxon>
        <taxon>Dikarya</taxon>
        <taxon>Ascomycota</taxon>
        <taxon>Pezizomycotina</taxon>
        <taxon>Eurotiomycetes</taxon>
        <taxon>Eurotiomycetidae</taxon>
        <taxon>Eurotiales</taxon>
        <taxon>Aspergillaceae</taxon>
        <taxon>Aspergillus</taxon>
        <taxon>Aspergillus subgen. Nidulantes</taxon>
    </lineage>
</organism>